<feature type="compositionally biased region" description="Low complexity" evidence="1">
    <location>
        <begin position="35"/>
        <end position="48"/>
    </location>
</feature>
<dbReference type="eggNOG" id="ENOG5030547">
    <property type="taxonomic scope" value="Bacteria"/>
</dbReference>
<reference evidence="4 5" key="2">
    <citation type="submission" date="2012-08" db="EMBL/GenBank/DDBJ databases">
        <title>The Genome Sequence of Turicella otitidis ATCC 51513.</title>
        <authorList>
            <consortium name="The Broad Institute Genome Sequencing Platform"/>
            <person name="Earl A."/>
            <person name="Ward D."/>
            <person name="Feldgarden M."/>
            <person name="Gevers D."/>
            <person name="Huys G."/>
            <person name="Walker B."/>
            <person name="Young S.K."/>
            <person name="Zeng Q."/>
            <person name="Gargeya S."/>
            <person name="Fitzgerald M."/>
            <person name="Haas B."/>
            <person name="Abouelleil A."/>
            <person name="Alvarado L."/>
            <person name="Arachchi H.M."/>
            <person name="Berlin A.M."/>
            <person name="Chapman S.B."/>
            <person name="Goldberg J."/>
            <person name="Griggs A."/>
            <person name="Gujja S."/>
            <person name="Hansen M."/>
            <person name="Howarth C."/>
            <person name="Imamovic A."/>
            <person name="Larimer J."/>
            <person name="McCowen C."/>
            <person name="Montmayeur A."/>
            <person name="Murphy C."/>
            <person name="Neiman D."/>
            <person name="Pearson M."/>
            <person name="Priest M."/>
            <person name="Roberts A."/>
            <person name="Saif S."/>
            <person name="Shea T."/>
            <person name="Sisk P."/>
            <person name="Sykes S."/>
            <person name="Wortman J."/>
            <person name="Nusbaum C."/>
            <person name="Birren B."/>
        </authorList>
    </citation>
    <scope>NUCLEOTIDE SEQUENCE [LARGE SCALE GENOMIC DNA]</scope>
    <source>
        <strain evidence="4 5">ATCC 51513</strain>
    </source>
</reference>
<feature type="region of interest" description="Disordered" evidence="1">
    <location>
        <begin position="24"/>
        <end position="60"/>
    </location>
</feature>
<dbReference type="EMBL" id="AHAE01000048">
    <property type="protein sequence ID" value="EJZ81977.1"/>
    <property type="molecule type" value="Genomic_DNA"/>
</dbReference>
<evidence type="ECO:0000313" key="3">
    <source>
        <dbReference type="EMBL" id="CCI83653.1"/>
    </source>
</evidence>
<reference evidence="3 6" key="1">
    <citation type="journal article" date="2012" name="J. Bacteriol.">
        <title>Draft Genome Sequence of Turicella otitidis ATCC 51513, Isolated from Middle Ear Fluid from a Child with Otitis Media.</title>
        <authorList>
            <person name="Brinkrolf K."/>
            <person name="Schneider J."/>
            <person name="Knecht M."/>
            <person name="Ruckert C."/>
            <person name="Tauch A."/>
        </authorList>
    </citation>
    <scope>NUCLEOTIDE SEQUENCE [LARGE SCALE GENOMIC DNA]</scope>
    <source>
        <strain evidence="3 6">ATCC 51513</strain>
    </source>
</reference>
<dbReference type="RefSeq" id="WP_004601003.1">
    <property type="nucleotide sequence ID" value="NZ_HF541867.1"/>
</dbReference>
<accession>I7IXA2</accession>
<dbReference type="PROSITE" id="PS51257">
    <property type="entry name" value="PROKAR_LIPOPROTEIN"/>
    <property type="match status" value="1"/>
</dbReference>
<dbReference type="AlphaFoldDB" id="I7IXA2"/>
<name>I7IXA2_9CORY</name>
<feature type="compositionally biased region" description="Basic and acidic residues" evidence="1">
    <location>
        <begin position="162"/>
        <end position="171"/>
    </location>
</feature>
<keyword evidence="2" id="KW-0732">Signal</keyword>
<evidence type="ECO:0000256" key="2">
    <source>
        <dbReference type="SAM" id="SignalP"/>
    </source>
</evidence>
<dbReference type="OrthoDB" id="4426945at2"/>
<evidence type="ECO:0000313" key="4">
    <source>
        <dbReference type="EMBL" id="EJZ81977.1"/>
    </source>
</evidence>
<keyword evidence="5" id="KW-1185">Reference proteome</keyword>
<feature type="signal peptide" evidence="2">
    <location>
        <begin position="1"/>
        <end position="21"/>
    </location>
</feature>
<evidence type="ECO:0000313" key="5">
    <source>
        <dbReference type="Proteomes" id="UP000006078"/>
    </source>
</evidence>
<feature type="chain" id="PRO_5010500793" evidence="2">
    <location>
        <begin position="22"/>
        <end position="190"/>
    </location>
</feature>
<dbReference type="Proteomes" id="UP000006078">
    <property type="component" value="Unassembled WGS sequence"/>
</dbReference>
<proteinExistence type="predicted"/>
<evidence type="ECO:0000313" key="6">
    <source>
        <dbReference type="Proteomes" id="UP000011016"/>
    </source>
</evidence>
<evidence type="ECO:0000256" key="1">
    <source>
        <dbReference type="SAM" id="MobiDB-lite"/>
    </source>
</evidence>
<dbReference type="Proteomes" id="UP000011016">
    <property type="component" value="Unassembled WGS sequence"/>
</dbReference>
<protein>
    <submittedName>
        <fullName evidence="3">Putative secreted protein</fullName>
    </submittedName>
</protein>
<dbReference type="PATRIC" id="fig|883169.3.peg.1075"/>
<dbReference type="HOGENOM" id="CLU_100513_1_0_11"/>
<organism evidence="3 6">
    <name type="scientific">Corynebacterium otitidis ATCC 51513</name>
    <dbReference type="NCBI Taxonomy" id="883169"/>
    <lineage>
        <taxon>Bacteria</taxon>
        <taxon>Bacillati</taxon>
        <taxon>Actinomycetota</taxon>
        <taxon>Actinomycetes</taxon>
        <taxon>Mycobacteriales</taxon>
        <taxon>Corynebacteriaceae</taxon>
        <taxon>Corynebacterium</taxon>
    </lineage>
</organism>
<sequence length="190" mass="19791">MHRPRFARMLAALALAPAALAAGCFGSDKPEEDPSTAPSAAESTATAPEEPEDEDQAAVAAAAEEFRTLAPPELFEDLESCYAHDSGNAVECSGPNVGQLQFSDSETRAAQTAQVLTELRSSTVVEDSGDRLVGWSTLGSTAVLTVVDEAEGQVLQQLISTERTDPRERLAELGLTSPEAAGGDADGSDE</sequence>
<feature type="region of interest" description="Disordered" evidence="1">
    <location>
        <begin position="160"/>
        <end position="190"/>
    </location>
</feature>
<dbReference type="EMBL" id="CAJZ01000123">
    <property type="protein sequence ID" value="CCI83653.1"/>
    <property type="molecule type" value="Genomic_DNA"/>
</dbReference>
<comment type="caution">
    <text evidence="3">The sequence shown here is derived from an EMBL/GenBank/DDBJ whole genome shotgun (WGS) entry which is preliminary data.</text>
</comment>
<gene>
    <name evidence="3" type="ORF">BN46_0925</name>
    <name evidence="4" type="ORF">HMPREF9719_01113</name>
</gene>